<sequence length="164" mass="18271">MRPFNAKILYASLLIVIFLSGCGSNQASKNVFMAPTVSSKVEASEVIQNNKYSSDFNITIDKSSYGNKETMQMQVTNNSSYTIMTGEFLIIQKFENAKWYTLTLSNLAFAAVGYQLQSGESRSMQVGLLQWLPKGTYRLIKEISFDDSGKNVSVGISTPEFELK</sequence>
<dbReference type="PROSITE" id="PS51257">
    <property type="entry name" value="PROKAR_LIPOPROTEIN"/>
    <property type="match status" value="1"/>
</dbReference>
<reference evidence="4" key="1">
    <citation type="submission" date="2016-05" db="EMBL/GenBank/DDBJ databases">
        <title>Paenibacillus oryzae. sp. nov., isolated from the rice root.</title>
        <authorList>
            <person name="Zhang J."/>
            <person name="Zhang X."/>
        </authorList>
    </citation>
    <scope>NUCLEOTIDE SEQUENCE [LARGE SCALE GENOMIC DNA]</scope>
    <source>
        <strain evidence="4">KCTC13222</strain>
    </source>
</reference>
<dbReference type="InterPro" id="IPR046878">
    <property type="entry name" value="Big_14"/>
</dbReference>
<organism evidence="3 4">
    <name type="scientific">Paenibacillus pectinilyticus</name>
    <dbReference type="NCBI Taxonomy" id="512399"/>
    <lineage>
        <taxon>Bacteria</taxon>
        <taxon>Bacillati</taxon>
        <taxon>Bacillota</taxon>
        <taxon>Bacilli</taxon>
        <taxon>Bacillales</taxon>
        <taxon>Paenibacillaceae</taxon>
        <taxon>Paenibacillus</taxon>
    </lineage>
</organism>
<feature type="chain" id="PRO_5008649981" description="Bacterial Ig-like domain-containing protein" evidence="1">
    <location>
        <begin position="28"/>
        <end position="164"/>
    </location>
</feature>
<dbReference type="Proteomes" id="UP000093309">
    <property type="component" value="Unassembled WGS sequence"/>
</dbReference>
<evidence type="ECO:0000313" key="4">
    <source>
        <dbReference type="Proteomes" id="UP000093309"/>
    </source>
</evidence>
<name>A0A1C1A7M1_9BACL</name>
<dbReference type="OrthoDB" id="2476766at2"/>
<evidence type="ECO:0000256" key="1">
    <source>
        <dbReference type="SAM" id="SignalP"/>
    </source>
</evidence>
<feature type="domain" description="Bacterial Ig-like" evidence="2">
    <location>
        <begin position="55"/>
        <end position="144"/>
    </location>
</feature>
<dbReference type="AlphaFoldDB" id="A0A1C1A7M1"/>
<accession>A0A1C1A7M1</accession>
<protein>
    <recommendedName>
        <fullName evidence="2">Bacterial Ig-like domain-containing protein</fullName>
    </recommendedName>
</protein>
<dbReference type="Pfam" id="PF20251">
    <property type="entry name" value="Big_14"/>
    <property type="match status" value="1"/>
</dbReference>
<dbReference type="EMBL" id="LYPC01000010">
    <property type="protein sequence ID" value="OCT16602.1"/>
    <property type="molecule type" value="Genomic_DNA"/>
</dbReference>
<comment type="caution">
    <text evidence="3">The sequence shown here is derived from an EMBL/GenBank/DDBJ whole genome shotgun (WGS) entry which is preliminary data.</text>
</comment>
<gene>
    <name evidence="3" type="ORF">A8709_07955</name>
</gene>
<proteinExistence type="predicted"/>
<keyword evidence="4" id="KW-1185">Reference proteome</keyword>
<keyword evidence="1" id="KW-0732">Signal</keyword>
<evidence type="ECO:0000259" key="2">
    <source>
        <dbReference type="Pfam" id="PF20251"/>
    </source>
</evidence>
<evidence type="ECO:0000313" key="3">
    <source>
        <dbReference type="EMBL" id="OCT16602.1"/>
    </source>
</evidence>
<dbReference type="RefSeq" id="WP_065850689.1">
    <property type="nucleotide sequence ID" value="NZ_LYPC01000010.1"/>
</dbReference>
<feature type="signal peptide" evidence="1">
    <location>
        <begin position="1"/>
        <end position="27"/>
    </location>
</feature>